<gene>
    <name evidence="2" type="ORF">PARMNEM_LOCUS2457</name>
</gene>
<dbReference type="Proteomes" id="UP001314205">
    <property type="component" value="Unassembled WGS sequence"/>
</dbReference>
<dbReference type="EMBL" id="CAVLGL010000013">
    <property type="protein sequence ID" value="CAK1580698.1"/>
    <property type="molecule type" value="Genomic_DNA"/>
</dbReference>
<sequence length="315" mass="36664">MTKAFDFVDHKLLLYKLEKYGIRGKAHDWLESYLTGREQCVEVAKIQKGNKITSRSRLQNNKYGVPQGSVLGPFLFLIYINDLPNVTDHETVLFAYDTTVIIKCKDRNNYENEISIVLDKIFRWLKSNNLKINLNKTKMIQFRDFRTPPIELNICYDSTKIEVNCTKFLGLMVDRHCDWKNHIKYVCDKLEKFVYAIKQLRLTVSNEAALSAYHGYVSSVLSYGLLLWGNSVDVGKAFRVQKKCVRAICGAWSLDSCKPLFHKFHILPLVCMYIRELCVFVKQHPQYFTINSSLISRSAMPRNKFKLHLPLCKLD</sequence>
<evidence type="ECO:0000259" key="1">
    <source>
        <dbReference type="PROSITE" id="PS50878"/>
    </source>
</evidence>
<dbReference type="InterPro" id="IPR000477">
    <property type="entry name" value="RT_dom"/>
</dbReference>
<dbReference type="Pfam" id="PF00078">
    <property type="entry name" value="RVT_1"/>
    <property type="match status" value="1"/>
</dbReference>
<name>A0AAV1KDK0_9NEOP</name>
<accession>A0AAV1KDK0</accession>
<dbReference type="PROSITE" id="PS50878">
    <property type="entry name" value="RT_POL"/>
    <property type="match status" value="1"/>
</dbReference>
<dbReference type="InterPro" id="IPR043502">
    <property type="entry name" value="DNA/RNA_pol_sf"/>
</dbReference>
<proteinExistence type="predicted"/>
<dbReference type="PANTHER" id="PTHR33332">
    <property type="entry name" value="REVERSE TRANSCRIPTASE DOMAIN-CONTAINING PROTEIN"/>
    <property type="match status" value="1"/>
</dbReference>
<organism evidence="2 3">
    <name type="scientific">Parnassius mnemosyne</name>
    <name type="common">clouded apollo</name>
    <dbReference type="NCBI Taxonomy" id="213953"/>
    <lineage>
        <taxon>Eukaryota</taxon>
        <taxon>Metazoa</taxon>
        <taxon>Ecdysozoa</taxon>
        <taxon>Arthropoda</taxon>
        <taxon>Hexapoda</taxon>
        <taxon>Insecta</taxon>
        <taxon>Pterygota</taxon>
        <taxon>Neoptera</taxon>
        <taxon>Endopterygota</taxon>
        <taxon>Lepidoptera</taxon>
        <taxon>Glossata</taxon>
        <taxon>Ditrysia</taxon>
        <taxon>Papilionoidea</taxon>
        <taxon>Papilionidae</taxon>
        <taxon>Parnassiinae</taxon>
        <taxon>Parnassini</taxon>
        <taxon>Parnassius</taxon>
        <taxon>Driopa</taxon>
    </lineage>
</organism>
<dbReference type="AlphaFoldDB" id="A0AAV1KDK0"/>
<evidence type="ECO:0000313" key="2">
    <source>
        <dbReference type="EMBL" id="CAK1580698.1"/>
    </source>
</evidence>
<feature type="domain" description="Reverse transcriptase" evidence="1">
    <location>
        <begin position="1"/>
        <end position="173"/>
    </location>
</feature>
<reference evidence="2 3" key="1">
    <citation type="submission" date="2023-11" db="EMBL/GenBank/DDBJ databases">
        <authorList>
            <person name="Hedman E."/>
            <person name="Englund M."/>
            <person name="Stromberg M."/>
            <person name="Nyberg Akerstrom W."/>
            <person name="Nylinder S."/>
            <person name="Jareborg N."/>
            <person name="Kallberg Y."/>
            <person name="Kronander E."/>
        </authorList>
    </citation>
    <scope>NUCLEOTIDE SEQUENCE [LARGE SCALE GENOMIC DNA]</scope>
</reference>
<feature type="non-terminal residue" evidence="2">
    <location>
        <position position="315"/>
    </location>
</feature>
<dbReference type="GO" id="GO:0071897">
    <property type="term" value="P:DNA biosynthetic process"/>
    <property type="evidence" value="ECO:0007669"/>
    <property type="project" value="UniProtKB-ARBA"/>
</dbReference>
<evidence type="ECO:0000313" key="3">
    <source>
        <dbReference type="Proteomes" id="UP001314205"/>
    </source>
</evidence>
<dbReference type="SUPFAM" id="SSF56672">
    <property type="entry name" value="DNA/RNA polymerases"/>
    <property type="match status" value="1"/>
</dbReference>
<keyword evidence="3" id="KW-1185">Reference proteome</keyword>
<comment type="caution">
    <text evidence="2">The sequence shown here is derived from an EMBL/GenBank/DDBJ whole genome shotgun (WGS) entry which is preliminary data.</text>
</comment>
<protein>
    <recommendedName>
        <fullName evidence="1">Reverse transcriptase domain-containing protein</fullName>
    </recommendedName>
</protein>